<evidence type="ECO:0000256" key="1">
    <source>
        <dbReference type="SAM" id="Phobius"/>
    </source>
</evidence>
<feature type="transmembrane region" description="Helical" evidence="1">
    <location>
        <begin position="85"/>
        <end position="104"/>
    </location>
</feature>
<proteinExistence type="predicted"/>
<sequence length="111" mass="11493">MRRSFFRLPGWIAVIAALGLAVGGLALGSLYFPLSIVVGSVVGALFAERSAFFAVAVQPPLITAIVVTGAVFLGRSLLDAATQLASTFPYLVGTMVAVIVILLVRARMSAA</sequence>
<keyword evidence="1" id="KW-0472">Membrane</keyword>
<keyword evidence="4" id="KW-1185">Reference proteome</keyword>
<keyword evidence="1" id="KW-1133">Transmembrane helix</keyword>
<dbReference type="Pfam" id="PF20177">
    <property type="entry name" value="DUF6542"/>
    <property type="match status" value="1"/>
</dbReference>
<comment type="caution">
    <text evidence="3">The sequence shown here is derived from an EMBL/GenBank/DDBJ whole genome shotgun (WGS) entry which is preliminary data.</text>
</comment>
<dbReference type="EMBL" id="SLWS01000002">
    <property type="protein sequence ID" value="TCO62417.1"/>
    <property type="molecule type" value="Genomic_DNA"/>
</dbReference>
<protein>
    <recommendedName>
        <fullName evidence="2">DUF6542 domain-containing protein</fullName>
    </recommendedName>
</protein>
<reference evidence="3 4" key="1">
    <citation type="submission" date="2019-03" db="EMBL/GenBank/DDBJ databases">
        <title>Genomic Encyclopedia of Type Strains, Phase IV (KMG-IV): sequencing the most valuable type-strain genomes for metagenomic binning, comparative biology and taxonomic classification.</title>
        <authorList>
            <person name="Goeker M."/>
        </authorList>
    </citation>
    <scope>NUCLEOTIDE SEQUENCE [LARGE SCALE GENOMIC DNA]</scope>
    <source>
        <strain evidence="3 4">DSM 45934</strain>
    </source>
</reference>
<evidence type="ECO:0000259" key="2">
    <source>
        <dbReference type="Pfam" id="PF20177"/>
    </source>
</evidence>
<feature type="transmembrane region" description="Helical" evidence="1">
    <location>
        <begin position="12"/>
        <end position="32"/>
    </location>
</feature>
<evidence type="ECO:0000313" key="4">
    <source>
        <dbReference type="Proteomes" id="UP000295680"/>
    </source>
</evidence>
<organism evidence="3 4">
    <name type="scientific">Actinocrispum wychmicini</name>
    <dbReference type="NCBI Taxonomy" id="1213861"/>
    <lineage>
        <taxon>Bacteria</taxon>
        <taxon>Bacillati</taxon>
        <taxon>Actinomycetota</taxon>
        <taxon>Actinomycetes</taxon>
        <taxon>Pseudonocardiales</taxon>
        <taxon>Pseudonocardiaceae</taxon>
        <taxon>Actinocrispum</taxon>
    </lineage>
</organism>
<dbReference type="RefSeq" id="WP_132114168.1">
    <property type="nucleotide sequence ID" value="NZ_SLWS01000002.1"/>
</dbReference>
<feature type="domain" description="DUF6542" evidence="2">
    <location>
        <begin position="7"/>
        <end position="106"/>
    </location>
</feature>
<dbReference type="OrthoDB" id="3697444at2"/>
<dbReference type="InterPro" id="IPR046672">
    <property type="entry name" value="DUF6542"/>
</dbReference>
<keyword evidence="1" id="KW-0812">Transmembrane</keyword>
<accession>A0A4R2JTF7</accession>
<evidence type="ECO:0000313" key="3">
    <source>
        <dbReference type="EMBL" id="TCO62417.1"/>
    </source>
</evidence>
<dbReference type="Proteomes" id="UP000295680">
    <property type="component" value="Unassembled WGS sequence"/>
</dbReference>
<gene>
    <name evidence="3" type="ORF">EV192_102555</name>
</gene>
<feature type="transmembrane region" description="Helical" evidence="1">
    <location>
        <begin position="52"/>
        <end position="73"/>
    </location>
</feature>
<name>A0A4R2JTF7_9PSEU</name>
<dbReference type="AlphaFoldDB" id="A0A4R2JTF7"/>